<dbReference type="UniPathway" id="UPA00989"/>
<evidence type="ECO:0000313" key="10">
    <source>
        <dbReference type="EMBL" id="KIH69994.1"/>
    </source>
</evidence>
<evidence type="ECO:0000256" key="5">
    <source>
        <dbReference type="ARBA" id="ARBA00022691"/>
    </source>
</evidence>
<dbReference type="PANTHER" id="PTHR23417">
    <property type="entry name" value="3-DEOXY-D-MANNO-OCTULOSONIC-ACID TRANSFERASE/TRNA GUANINE-N 7 - -METHYLTRANSFERASE"/>
    <property type="match status" value="1"/>
</dbReference>
<feature type="region of interest" description="Interaction with RNA" evidence="9">
    <location>
        <begin position="123"/>
        <end position="128"/>
    </location>
</feature>
<dbReference type="EMBL" id="JXII01000009">
    <property type="protein sequence ID" value="KIH69994.1"/>
    <property type="molecule type" value="Genomic_DNA"/>
</dbReference>
<evidence type="ECO:0000313" key="11">
    <source>
        <dbReference type="EMBL" id="MDB0581295.1"/>
    </source>
</evidence>
<sequence length="210" mass="24623">MRMRNKPWAMEFLNENSNIVDTDGSYSGRIGDFFPESRPLHIEVGTGMGTFITELAARNPHINYVGIELDKNVMIRVVEKILEAELDNVRLLLLDAREIDTYFHKDEVERIYLNFSDPWPKNRHEKRRLTHETFLSKYRSILAEEGLVQFKTDNRGLFEYSLGSLNNFGMVFHEVKLDLHADEPEDNIRTEYEDKFSAKGNKIYRLKASF</sequence>
<evidence type="ECO:0000256" key="8">
    <source>
        <dbReference type="ARBA" id="ARBA00060767"/>
    </source>
</evidence>
<evidence type="ECO:0000256" key="3">
    <source>
        <dbReference type="ARBA" id="ARBA00022603"/>
    </source>
</evidence>
<feature type="binding site" evidence="9">
    <location>
        <position position="153"/>
    </location>
    <ligand>
        <name>substrate</name>
    </ligand>
</feature>
<dbReference type="OrthoDB" id="9802090at2"/>
<dbReference type="EC" id="2.1.1.33" evidence="9"/>
<dbReference type="HAMAP" id="MF_01057">
    <property type="entry name" value="tRNA_methyltr_TrmB"/>
    <property type="match status" value="1"/>
</dbReference>
<evidence type="ECO:0000256" key="2">
    <source>
        <dbReference type="ARBA" id="ARBA00003015"/>
    </source>
</evidence>
<evidence type="ECO:0000256" key="7">
    <source>
        <dbReference type="ARBA" id="ARBA00060552"/>
    </source>
</evidence>
<dbReference type="Pfam" id="PF02390">
    <property type="entry name" value="Methyltransf_4"/>
    <property type="match status" value="1"/>
</dbReference>
<dbReference type="FunFam" id="3.40.50.150:FF:000035">
    <property type="entry name" value="tRNA (guanine-N(7)-)-methyltransferase"/>
    <property type="match status" value="1"/>
</dbReference>
<keyword evidence="5 9" id="KW-0949">S-adenosyl-L-methionine</keyword>
<dbReference type="GeneID" id="77846046"/>
<comment type="function">
    <text evidence="2 9">Catalyzes the formation of N(7)-methylguanine at position 46 (m7G46) in tRNA.</text>
</comment>
<keyword evidence="6 9" id="KW-0819">tRNA processing</keyword>
<proteinExistence type="inferred from homology"/>
<keyword evidence="4 9" id="KW-0808">Transferase</keyword>
<comment type="caution">
    <text evidence="10">The sequence shown here is derived from an EMBL/GenBank/DDBJ whole genome shotgun (WGS) entry which is preliminary data.</text>
</comment>
<dbReference type="PROSITE" id="PS51625">
    <property type="entry name" value="SAM_MT_TRMB"/>
    <property type="match status" value="1"/>
</dbReference>
<feature type="binding site" evidence="9">
    <location>
        <position position="117"/>
    </location>
    <ligand>
        <name>S-adenosyl-L-methionine</name>
        <dbReference type="ChEBI" id="CHEBI:59789"/>
    </ligand>
</feature>
<evidence type="ECO:0000256" key="1">
    <source>
        <dbReference type="ARBA" id="ARBA00000142"/>
    </source>
</evidence>
<dbReference type="Gene3D" id="3.40.50.150">
    <property type="entry name" value="Vaccinia Virus protein VP39"/>
    <property type="match status" value="1"/>
</dbReference>
<feature type="binding site" evidence="9">
    <location>
        <position position="43"/>
    </location>
    <ligand>
        <name>S-adenosyl-L-methionine</name>
        <dbReference type="ChEBI" id="CHEBI:59789"/>
    </ligand>
</feature>
<feature type="binding site" evidence="9">
    <location>
        <position position="68"/>
    </location>
    <ligand>
        <name>S-adenosyl-L-methionine</name>
        <dbReference type="ChEBI" id="CHEBI:59789"/>
    </ligand>
</feature>
<gene>
    <name evidence="9 11" type="primary">trmB</name>
    <name evidence="11" type="ORF">F7P68_0012250</name>
    <name evidence="10" type="ORF">SN16_10830</name>
</gene>
<comment type="pathway">
    <text evidence="7 9">tRNA modification; N(7)-methylguanine-tRNA biosynthesis.</text>
</comment>
<keyword evidence="3 9" id="KW-0489">Methyltransferase</keyword>
<evidence type="ECO:0000313" key="12">
    <source>
        <dbReference type="Proteomes" id="UP000031546"/>
    </source>
</evidence>
<name>A0A0C2HEC7_9STAP</name>
<dbReference type="GO" id="GO:0043527">
    <property type="term" value="C:tRNA methyltransferase complex"/>
    <property type="evidence" value="ECO:0007669"/>
    <property type="project" value="TreeGrafter"/>
</dbReference>
<dbReference type="NCBIfam" id="NF001080">
    <property type="entry name" value="PRK00121.2-2"/>
    <property type="match status" value="1"/>
</dbReference>
<evidence type="ECO:0000313" key="13">
    <source>
        <dbReference type="Proteomes" id="UP000527860"/>
    </source>
</evidence>
<dbReference type="PANTHER" id="PTHR23417:SF14">
    <property type="entry name" value="PENTACOTRIPEPTIDE-REPEAT REGION OF PRORP DOMAIN-CONTAINING PROTEIN"/>
    <property type="match status" value="1"/>
</dbReference>
<dbReference type="Proteomes" id="UP000031546">
    <property type="component" value="Unassembled WGS sequence"/>
</dbReference>
<feature type="binding site" evidence="9">
    <location>
        <position position="95"/>
    </location>
    <ligand>
        <name>S-adenosyl-L-methionine</name>
        <dbReference type="ChEBI" id="CHEBI:59789"/>
    </ligand>
</feature>
<protein>
    <recommendedName>
        <fullName evidence="9">tRNA (guanine-N(7)-)-methyltransferase</fullName>
        <ecNumber evidence="9">2.1.1.33</ecNumber>
    </recommendedName>
    <alternativeName>
        <fullName evidence="9">tRNA (guanine(46)-N(7))-methyltransferase</fullName>
    </alternativeName>
    <alternativeName>
        <fullName evidence="9">tRNA(m7G46)-methyltransferase</fullName>
    </alternativeName>
</protein>
<evidence type="ECO:0000256" key="9">
    <source>
        <dbReference type="HAMAP-Rule" id="MF_01057"/>
    </source>
</evidence>
<feature type="binding site" evidence="9">
    <location>
        <position position="121"/>
    </location>
    <ligand>
        <name>substrate</name>
    </ligand>
</feature>
<reference evidence="11" key="3">
    <citation type="submission" date="2022-12" db="EMBL/GenBank/DDBJ databases">
        <title>Genome analysis and biological profiling of marine Salinicoccus roseus MOSEL-ME25.</title>
        <authorList>
            <person name="Mirza F.T."/>
            <person name="Xie Y."/>
            <person name="Shinwari Z.K."/>
        </authorList>
    </citation>
    <scope>NUCLEOTIDE SEQUENCE</scope>
    <source>
        <strain evidence="11">MOSEL-ME25</strain>
    </source>
</reference>
<dbReference type="InterPro" id="IPR029063">
    <property type="entry name" value="SAM-dependent_MTases_sf"/>
</dbReference>
<evidence type="ECO:0000256" key="6">
    <source>
        <dbReference type="ARBA" id="ARBA00022694"/>
    </source>
</evidence>
<feature type="binding site" evidence="9">
    <location>
        <begin position="190"/>
        <end position="193"/>
    </location>
    <ligand>
        <name>substrate</name>
    </ligand>
</feature>
<keyword evidence="13" id="KW-1185">Reference proteome</keyword>
<dbReference type="CDD" id="cd02440">
    <property type="entry name" value="AdoMet_MTases"/>
    <property type="match status" value="1"/>
</dbReference>
<reference evidence="10 12" key="1">
    <citation type="submission" date="2015-01" db="EMBL/GenBank/DDBJ databases">
        <title>Genome sequences of high lactate-tolerant strain Salinicoccus roseus W12 with industrial interest.</title>
        <authorList>
            <person name="Wang H."/>
            <person name="Yu B."/>
        </authorList>
    </citation>
    <scope>NUCLEOTIDE SEQUENCE [LARGE SCALE GENOMIC DNA]</scope>
    <source>
        <strain evidence="10 12">W12</strain>
    </source>
</reference>
<dbReference type="EMBL" id="JABEVU030000001">
    <property type="protein sequence ID" value="MDB0581295.1"/>
    <property type="molecule type" value="Genomic_DNA"/>
</dbReference>
<dbReference type="NCBIfam" id="TIGR00091">
    <property type="entry name" value="tRNA (guanosine(46)-N7)-methyltransferase TrmB"/>
    <property type="match status" value="1"/>
</dbReference>
<dbReference type="AlphaFoldDB" id="A0A0C2HEC7"/>
<comment type="similarity">
    <text evidence="8 9">Belongs to the class I-like SAM-binding methyltransferase superfamily. TrmB family.</text>
</comment>
<comment type="catalytic activity">
    <reaction evidence="1 9">
        <text>guanosine(46) in tRNA + S-adenosyl-L-methionine = N(7)-methylguanosine(46) in tRNA + S-adenosyl-L-homocysteine</text>
        <dbReference type="Rhea" id="RHEA:42708"/>
        <dbReference type="Rhea" id="RHEA-COMP:10188"/>
        <dbReference type="Rhea" id="RHEA-COMP:10189"/>
        <dbReference type="ChEBI" id="CHEBI:57856"/>
        <dbReference type="ChEBI" id="CHEBI:59789"/>
        <dbReference type="ChEBI" id="CHEBI:74269"/>
        <dbReference type="ChEBI" id="CHEBI:74480"/>
        <dbReference type="EC" id="2.1.1.33"/>
    </reaction>
</comment>
<evidence type="ECO:0000256" key="4">
    <source>
        <dbReference type="ARBA" id="ARBA00022679"/>
    </source>
</evidence>
<dbReference type="RefSeq" id="WP_040106635.1">
    <property type="nucleotide sequence ID" value="NZ_JABEVU030000001.1"/>
</dbReference>
<dbReference type="GO" id="GO:0008176">
    <property type="term" value="F:tRNA (guanine(46)-N7)-methyltransferase activity"/>
    <property type="evidence" value="ECO:0007669"/>
    <property type="project" value="UniProtKB-UniRule"/>
</dbReference>
<dbReference type="InterPro" id="IPR003358">
    <property type="entry name" value="tRNA_(Gua-N-7)_MeTrfase_Trmb"/>
</dbReference>
<organism evidence="10 12">
    <name type="scientific">Salinicoccus roseus</name>
    <dbReference type="NCBI Taxonomy" id="45670"/>
    <lineage>
        <taxon>Bacteria</taxon>
        <taxon>Bacillati</taxon>
        <taxon>Bacillota</taxon>
        <taxon>Bacilli</taxon>
        <taxon>Bacillales</taxon>
        <taxon>Staphylococcaceae</taxon>
        <taxon>Salinicoccus</taxon>
    </lineage>
</organism>
<accession>A0A0C2HEC7</accession>
<dbReference type="InterPro" id="IPR055361">
    <property type="entry name" value="tRNA_methyltr_TrmB_bact"/>
</dbReference>
<dbReference type="STRING" id="45670.SN16_10830"/>
<reference evidence="11" key="2">
    <citation type="submission" date="2020-04" db="EMBL/GenBank/DDBJ databases">
        <authorList>
            <person name="Tanveer F."/>
            <person name="Xie Y."/>
            <person name="Shinwari Z.K."/>
        </authorList>
    </citation>
    <scope>NUCLEOTIDE SEQUENCE</scope>
    <source>
        <strain evidence="11">MOSEL-ME25</strain>
    </source>
</reference>
<dbReference type="Proteomes" id="UP000527860">
    <property type="component" value="Unassembled WGS sequence"/>
</dbReference>
<dbReference type="SUPFAM" id="SSF53335">
    <property type="entry name" value="S-adenosyl-L-methionine-dependent methyltransferases"/>
    <property type="match status" value="1"/>
</dbReference>